<dbReference type="InterPro" id="IPR001841">
    <property type="entry name" value="Znf_RING"/>
</dbReference>
<dbReference type="Pfam" id="PF13923">
    <property type="entry name" value="zf-C3HC4_2"/>
    <property type="match status" value="1"/>
</dbReference>
<dbReference type="AlphaFoldDB" id="A0A1V9YKK0"/>
<dbReference type="InterPro" id="IPR036871">
    <property type="entry name" value="PX_dom_sf"/>
</dbReference>
<dbReference type="GO" id="GO:0008270">
    <property type="term" value="F:zinc ion binding"/>
    <property type="evidence" value="ECO:0007669"/>
    <property type="project" value="UniProtKB-KW"/>
</dbReference>
<sequence>MFGCEPSFWRQIGFGHLCGIKDPAADVVDSLTSSPSTLATELRLPLHLDLASSLPFAPSPARSSHRRSMSLGSASSPRRCNFTPQVESISARASRCQAVAGATQEAMLMRNLQIKFVKAHGLEDSRTRYVLFLTNVVTGRRWELHKSFRDFYTLKVSILRNLLYGHRCEEVCPWLYAYVSSNFPRRHIFRSHWRSVVLRRMKDLQQFFDYLQVVLRHHATVQPHTACRIITYLLPKLLVDFFYGAEHPPNEAEAAPSVLDDRPRISVPTKLSPEDCFICRLPLGQLDAVLSPLVPAQASYDEDTRLDAELRRRLSHKNSITTLDCGHRFHDECILEKLNQRLHCPQCGLVLDSPKSAVRPAVPVGVAI</sequence>
<dbReference type="GO" id="GO:0035091">
    <property type="term" value="F:phosphatidylinositol binding"/>
    <property type="evidence" value="ECO:0007669"/>
    <property type="project" value="InterPro"/>
</dbReference>
<accession>A0A1V9YKK0</accession>
<keyword evidence="1" id="KW-0862">Zinc</keyword>
<dbReference type="CDD" id="cd06093">
    <property type="entry name" value="PX_domain"/>
    <property type="match status" value="1"/>
</dbReference>
<dbReference type="SMART" id="SM00184">
    <property type="entry name" value="RING"/>
    <property type="match status" value="1"/>
</dbReference>
<evidence type="ECO:0000256" key="1">
    <source>
        <dbReference type="PROSITE-ProRule" id="PRU00175"/>
    </source>
</evidence>
<dbReference type="PROSITE" id="PS50089">
    <property type="entry name" value="ZF_RING_2"/>
    <property type="match status" value="1"/>
</dbReference>
<keyword evidence="5" id="KW-1185">Reference proteome</keyword>
<dbReference type="EMBL" id="JNBR01001523">
    <property type="protein sequence ID" value="OQR86243.1"/>
    <property type="molecule type" value="Genomic_DNA"/>
</dbReference>
<name>A0A1V9YKK0_ACHHY</name>
<feature type="region of interest" description="Disordered" evidence="2">
    <location>
        <begin position="57"/>
        <end position="77"/>
    </location>
</feature>
<proteinExistence type="predicted"/>
<protein>
    <recommendedName>
        <fullName evidence="3">RING-type domain-containing protein</fullName>
    </recommendedName>
</protein>
<dbReference type="Gene3D" id="3.30.40.10">
    <property type="entry name" value="Zinc/RING finger domain, C3HC4 (zinc finger)"/>
    <property type="match status" value="1"/>
</dbReference>
<dbReference type="OrthoDB" id="20507at2759"/>
<dbReference type="SUPFAM" id="SSF64268">
    <property type="entry name" value="PX domain"/>
    <property type="match status" value="1"/>
</dbReference>
<keyword evidence="1" id="KW-0479">Metal-binding</keyword>
<organism evidence="4 5">
    <name type="scientific">Achlya hypogyna</name>
    <name type="common">Oomycete</name>
    <name type="synonym">Protoachlya hypogyna</name>
    <dbReference type="NCBI Taxonomy" id="1202772"/>
    <lineage>
        <taxon>Eukaryota</taxon>
        <taxon>Sar</taxon>
        <taxon>Stramenopiles</taxon>
        <taxon>Oomycota</taxon>
        <taxon>Saprolegniomycetes</taxon>
        <taxon>Saprolegniales</taxon>
        <taxon>Achlyaceae</taxon>
        <taxon>Achlya</taxon>
    </lineage>
</organism>
<dbReference type="InterPro" id="IPR013083">
    <property type="entry name" value="Znf_RING/FYVE/PHD"/>
</dbReference>
<dbReference type="Gene3D" id="3.30.1520.10">
    <property type="entry name" value="Phox-like domain"/>
    <property type="match status" value="1"/>
</dbReference>
<dbReference type="Proteomes" id="UP000243579">
    <property type="component" value="Unassembled WGS sequence"/>
</dbReference>
<keyword evidence="1" id="KW-0863">Zinc-finger</keyword>
<dbReference type="STRING" id="1202772.A0A1V9YKK0"/>
<evidence type="ECO:0000259" key="3">
    <source>
        <dbReference type="PROSITE" id="PS50089"/>
    </source>
</evidence>
<comment type="caution">
    <text evidence="4">The sequence shown here is derived from an EMBL/GenBank/DDBJ whole genome shotgun (WGS) entry which is preliminary data.</text>
</comment>
<dbReference type="SUPFAM" id="SSF57850">
    <property type="entry name" value="RING/U-box"/>
    <property type="match status" value="1"/>
</dbReference>
<evidence type="ECO:0000313" key="5">
    <source>
        <dbReference type="Proteomes" id="UP000243579"/>
    </source>
</evidence>
<evidence type="ECO:0000313" key="4">
    <source>
        <dbReference type="EMBL" id="OQR86243.1"/>
    </source>
</evidence>
<gene>
    <name evidence="4" type="ORF">ACHHYP_10812</name>
</gene>
<reference evidence="4 5" key="1">
    <citation type="journal article" date="2014" name="Genome Biol. Evol.">
        <title>The secreted proteins of Achlya hypogyna and Thraustotheca clavata identify the ancestral oomycete secretome and reveal gene acquisitions by horizontal gene transfer.</title>
        <authorList>
            <person name="Misner I."/>
            <person name="Blouin N."/>
            <person name="Leonard G."/>
            <person name="Richards T.A."/>
            <person name="Lane C.E."/>
        </authorList>
    </citation>
    <scope>NUCLEOTIDE SEQUENCE [LARGE SCALE GENOMIC DNA]</scope>
    <source>
        <strain evidence="4 5">ATCC 48635</strain>
    </source>
</reference>
<feature type="domain" description="RING-type" evidence="3">
    <location>
        <begin position="276"/>
        <end position="347"/>
    </location>
</feature>
<evidence type="ECO:0000256" key="2">
    <source>
        <dbReference type="SAM" id="MobiDB-lite"/>
    </source>
</evidence>